<name>A0ABN9TM73_9DINO</name>
<organism evidence="3 4">
    <name type="scientific">Prorocentrum cordatum</name>
    <dbReference type="NCBI Taxonomy" id="2364126"/>
    <lineage>
        <taxon>Eukaryota</taxon>
        <taxon>Sar</taxon>
        <taxon>Alveolata</taxon>
        <taxon>Dinophyceae</taxon>
        <taxon>Prorocentrales</taxon>
        <taxon>Prorocentraceae</taxon>
        <taxon>Prorocentrum</taxon>
    </lineage>
</organism>
<dbReference type="Gene3D" id="3.50.4.10">
    <property type="entry name" value="Hepatocyte Growth Factor"/>
    <property type="match status" value="2"/>
</dbReference>
<evidence type="ECO:0000259" key="2">
    <source>
        <dbReference type="Pfam" id="PF14295"/>
    </source>
</evidence>
<protein>
    <recommendedName>
        <fullName evidence="2">Apple domain-containing protein</fullName>
    </recommendedName>
</protein>
<dbReference type="Proteomes" id="UP001189429">
    <property type="component" value="Unassembled WGS sequence"/>
</dbReference>
<evidence type="ECO:0000313" key="4">
    <source>
        <dbReference type="Proteomes" id="UP001189429"/>
    </source>
</evidence>
<reference evidence="3" key="1">
    <citation type="submission" date="2023-10" db="EMBL/GenBank/DDBJ databases">
        <authorList>
            <person name="Chen Y."/>
            <person name="Shah S."/>
            <person name="Dougan E. K."/>
            <person name="Thang M."/>
            <person name="Chan C."/>
        </authorList>
    </citation>
    <scope>NUCLEOTIDE SEQUENCE [LARGE SCALE GENOMIC DNA]</scope>
</reference>
<feature type="region of interest" description="Disordered" evidence="1">
    <location>
        <begin position="1"/>
        <end position="23"/>
    </location>
</feature>
<accession>A0ABN9TM73</accession>
<feature type="non-terminal residue" evidence="3">
    <location>
        <position position="483"/>
    </location>
</feature>
<dbReference type="EMBL" id="CAUYUJ010014873">
    <property type="protein sequence ID" value="CAK0847129.1"/>
    <property type="molecule type" value="Genomic_DNA"/>
</dbReference>
<feature type="domain" description="Apple" evidence="2">
    <location>
        <begin position="235"/>
        <end position="278"/>
    </location>
</feature>
<dbReference type="InterPro" id="IPR003609">
    <property type="entry name" value="Pan_app"/>
</dbReference>
<dbReference type="Pfam" id="PF14295">
    <property type="entry name" value="PAN_4"/>
    <property type="match status" value="2"/>
</dbReference>
<feature type="domain" description="Apple" evidence="2">
    <location>
        <begin position="87"/>
        <end position="117"/>
    </location>
</feature>
<sequence length="483" mass="53421">MLGGRPTDTAALRQPAVPSRPPWRGRRAAYSLAGLAAGALGAGWACAERGRRRYRIIVTPVDSKVLVECGQYEENVSYWTRSPSSVVFPVHSAEACEAQCVAKQDIQSCGAWTWGKQRHVFGLSDVCLLQALPEADEVKRRQKDGVVSGVLSQRNCTIRGVPPHANTSTVSTLTTGTSITTTLGATTTRTLTSTGASTLTSATTTVETTITTTEPMDDSCSPPQEGIDYFTSHALRTLYPVKSTDDCAKQCFLEKECGAWTWGKARNMTGATDVCFLKRLDPPERPVLHRKKGMVSGVSCKKWPDGIPLRPDNSGMYCYSLMMPESYEVELIKMQYAKHISIFDCDEWEVYSNQIIEIADGVTTGLVDSDLKCGKGGEFGTALNKEIFEAVWNSVVRDKRFLEHPWTVKVDPDCVFFPAELQLVLQRYPEDPEEGQYLNNCQFGMHGPVEVFSRNAARAWHNGVQECEDYFDEQCSGDCLWGE</sequence>
<evidence type="ECO:0000313" key="3">
    <source>
        <dbReference type="EMBL" id="CAK0847129.1"/>
    </source>
</evidence>
<proteinExistence type="predicted"/>
<keyword evidence="4" id="KW-1185">Reference proteome</keyword>
<gene>
    <name evidence="3" type="ORF">PCOR1329_LOCUS40421</name>
</gene>
<comment type="caution">
    <text evidence="3">The sequence shown here is derived from an EMBL/GenBank/DDBJ whole genome shotgun (WGS) entry which is preliminary data.</text>
</comment>
<evidence type="ECO:0000256" key="1">
    <source>
        <dbReference type="SAM" id="MobiDB-lite"/>
    </source>
</evidence>